<keyword evidence="1" id="KW-0472">Membrane</keyword>
<dbReference type="AlphaFoldDB" id="A0A2V2BH48"/>
<keyword evidence="1" id="KW-1133">Transmembrane helix</keyword>
<feature type="transmembrane region" description="Helical" evidence="1">
    <location>
        <begin position="188"/>
        <end position="213"/>
    </location>
</feature>
<dbReference type="Pfam" id="PF14897">
    <property type="entry name" value="EpsG"/>
    <property type="match status" value="1"/>
</dbReference>
<feature type="transmembrane region" description="Helical" evidence="1">
    <location>
        <begin position="72"/>
        <end position="96"/>
    </location>
</feature>
<dbReference type="RefSeq" id="WP_109717347.1">
    <property type="nucleotide sequence ID" value="NZ_CP193913.1"/>
</dbReference>
<keyword evidence="1" id="KW-0812">Transmembrane</keyword>
<proteinExistence type="predicted"/>
<accession>A0A2V2BH48</accession>
<keyword evidence="3" id="KW-0808">Transferase</keyword>
<feature type="transmembrane region" description="Helical" evidence="1">
    <location>
        <begin position="233"/>
        <end position="256"/>
    </location>
</feature>
<organism evidence="3 4">
    <name type="scientific">Pantoea allii</name>
    <dbReference type="NCBI Taxonomy" id="574096"/>
    <lineage>
        <taxon>Bacteria</taxon>
        <taxon>Pseudomonadati</taxon>
        <taxon>Pseudomonadota</taxon>
        <taxon>Gammaproteobacteria</taxon>
        <taxon>Enterobacterales</taxon>
        <taxon>Erwiniaceae</taxon>
        <taxon>Pantoea</taxon>
    </lineage>
</organism>
<feature type="transmembrane region" description="Helical" evidence="1">
    <location>
        <begin position="148"/>
        <end position="176"/>
    </location>
</feature>
<dbReference type="STRING" id="574096.HA38_10160"/>
<dbReference type="InterPro" id="IPR049458">
    <property type="entry name" value="EpsG-like"/>
</dbReference>
<dbReference type="Proteomes" id="UP001197236">
    <property type="component" value="Unassembled WGS sequence"/>
</dbReference>
<dbReference type="OrthoDB" id="5373240at2"/>
<reference evidence="3 4" key="1">
    <citation type="submission" date="2018-05" db="EMBL/GenBank/DDBJ databases">
        <title>Genomic Encyclopedia of Type Strains, Phase IV (KMG-V): Genome sequencing to study the core and pangenomes of soil and plant-associated prokaryotes.</title>
        <authorList>
            <person name="Whitman W."/>
        </authorList>
    </citation>
    <scope>NUCLEOTIDE SEQUENCE [LARGE SCALE GENOMIC DNA]</scope>
    <source>
        <strain evidence="3 4">PNA 200-10</strain>
    </source>
</reference>
<dbReference type="EMBL" id="JAHVXZ010000007">
    <property type="protein sequence ID" value="MBW1258388.1"/>
    <property type="molecule type" value="Genomic_DNA"/>
</dbReference>
<dbReference type="Proteomes" id="UP000245981">
    <property type="component" value="Unassembled WGS sequence"/>
</dbReference>
<evidence type="ECO:0000313" key="2">
    <source>
        <dbReference type="EMBL" id="MBW1258388.1"/>
    </source>
</evidence>
<comment type="caution">
    <text evidence="3">The sequence shown here is derived from an EMBL/GenBank/DDBJ whole genome shotgun (WGS) entry which is preliminary data.</text>
</comment>
<dbReference type="GO" id="GO:0016740">
    <property type="term" value="F:transferase activity"/>
    <property type="evidence" value="ECO:0007669"/>
    <property type="project" value="UniProtKB-KW"/>
</dbReference>
<evidence type="ECO:0000313" key="5">
    <source>
        <dbReference type="Proteomes" id="UP001197236"/>
    </source>
</evidence>
<evidence type="ECO:0000256" key="1">
    <source>
        <dbReference type="SAM" id="Phobius"/>
    </source>
</evidence>
<feature type="transmembrane region" description="Helical" evidence="1">
    <location>
        <begin position="24"/>
        <end position="41"/>
    </location>
</feature>
<evidence type="ECO:0000313" key="3">
    <source>
        <dbReference type="EMBL" id="PWK96810.1"/>
    </source>
</evidence>
<sequence>MIYFTYFAITLVFSLFRHKKSERITCLIITLLVFCFSYPAGGDWIGYFLNYDCIQNSQCDENTPSFEPGFNLIVYIFGNLGFIGYNIIIVLFNVYCLDKFSKQFENKAFIYFSMLTFMYWMLYIEAIRQSIAVSLLLLAIPLLFKRKIINYVILVLLASTIHTTAIICLIFILPVISPRLSRLSSMSTLALSLAFLFIPFVILKIAFSVLQPGSLAYEKLNFYLNSEAYRPQLSAGIGTIFDLILIALIFICYKELKRKKEPFILQRLNFVLPGIVLYISFSIIIGKMMPVMTRIGWYGLPFIIIVLNTKISDSIYFDKIKSTASFPVTKLMIYLFLIAQAARPMLYEHSRYGIMNQETIFQAANYLNDEGLYIKAQKKCAVLHEMGLEFLCSI</sequence>
<feature type="transmembrane region" description="Helical" evidence="1">
    <location>
        <begin position="268"/>
        <end position="289"/>
    </location>
</feature>
<name>A0A2V2BH48_9GAMM</name>
<gene>
    <name evidence="3" type="ORF">C7431_105140</name>
    <name evidence="2" type="ORF">KYI95_14500</name>
</gene>
<protein>
    <submittedName>
        <fullName evidence="2">EpsG family protein</fullName>
    </submittedName>
    <submittedName>
        <fullName evidence="3">EpsG-like putative glucosyltransferase</fullName>
    </submittedName>
</protein>
<feature type="transmembrane region" description="Helical" evidence="1">
    <location>
        <begin position="108"/>
        <end position="128"/>
    </location>
</feature>
<evidence type="ECO:0000313" key="4">
    <source>
        <dbReference type="Proteomes" id="UP000245981"/>
    </source>
</evidence>
<dbReference type="EMBL" id="QGHF01000005">
    <property type="protein sequence ID" value="PWK96810.1"/>
    <property type="molecule type" value="Genomic_DNA"/>
</dbReference>
<keyword evidence="5" id="KW-1185">Reference proteome</keyword>
<reference evidence="2 5" key="2">
    <citation type="submission" date="2021-07" db="EMBL/GenBank/DDBJ databases">
        <title>A novel phosphonate cluster across the Pantoea species complex is important for pathogenicity in onion.</title>
        <authorList>
            <person name="Zhao M."/>
            <person name="Stice S."/>
            <person name="Shin G.Y."/>
            <person name="Coutinho T."/>
            <person name="Gitaitis R."/>
            <person name="Kvitko B."/>
            <person name="Dutta B."/>
        </authorList>
    </citation>
    <scope>NUCLEOTIDE SEQUENCE [LARGE SCALE GENOMIC DNA]</scope>
    <source>
        <strain evidence="2 5">BD 382</strain>
    </source>
</reference>